<comment type="caution">
    <text evidence="1">The sequence shown here is derived from an EMBL/GenBank/DDBJ whole genome shotgun (WGS) entry which is preliminary data.</text>
</comment>
<organism evidence="1 2">
    <name type="scientific">Steinernema hermaphroditum</name>
    <dbReference type="NCBI Taxonomy" id="289476"/>
    <lineage>
        <taxon>Eukaryota</taxon>
        <taxon>Metazoa</taxon>
        <taxon>Ecdysozoa</taxon>
        <taxon>Nematoda</taxon>
        <taxon>Chromadorea</taxon>
        <taxon>Rhabditida</taxon>
        <taxon>Tylenchina</taxon>
        <taxon>Panagrolaimomorpha</taxon>
        <taxon>Strongyloidoidea</taxon>
        <taxon>Steinernematidae</taxon>
        <taxon>Steinernema</taxon>
    </lineage>
</organism>
<name>A0AA39LMD6_9BILA</name>
<keyword evidence="2" id="KW-1185">Reference proteome</keyword>
<dbReference type="Proteomes" id="UP001175271">
    <property type="component" value="Unassembled WGS sequence"/>
</dbReference>
<proteinExistence type="predicted"/>
<dbReference type="AlphaFoldDB" id="A0AA39LMD6"/>
<evidence type="ECO:0000313" key="2">
    <source>
        <dbReference type="Proteomes" id="UP001175271"/>
    </source>
</evidence>
<dbReference type="EMBL" id="JAUCMV010000004">
    <property type="protein sequence ID" value="KAK0402349.1"/>
    <property type="molecule type" value="Genomic_DNA"/>
</dbReference>
<reference evidence="1" key="1">
    <citation type="submission" date="2023-06" db="EMBL/GenBank/DDBJ databases">
        <title>Genomic analysis of the entomopathogenic nematode Steinernema hermaphroditum.</title>
        <authorList>
            <person name="Schwarz E.M."/>
            <person name="Heppert J.K."/>
            <person name="Baniya A."/>
            <person name="Schwartz H.T."/>
            <person name="Tan C.-H."/>
            <person name="Antoshechkin I."/>
            <person name="Sternberg P.W."/>
            <person name="Goodrich-Blair H."/>
            <person name="Dillman A.R."/>
        </authorList>
    </citation>
    <scope>NUCLEOTIDE SEQUENCE</scope>
    <source>
        <strain evidence="1">PS9179</strain>
        <tissue evidence="1">Whole animal</tissue>
    </source>
</reference>
<sequence length="102" mass="12560">MGFFQRKYRTRLQYSAALPLHIQFRIPMEFLQRKHRTLDNLFVVDRLREALQHFVQCLRCAPALPLDIQFRTPMEFLQRKHRIRFLNKRWLRRAFGNQCAED</sequence>
<evidence type="ECO:0000313" key="1">
    <source>
        <dbReference type="EMBL" id="KAK0402349.1"/>
    </source>
</evidence>
<protein>
    <submittedName>
        <fullName evidence="1">Uncharacterized protein</fullName>
    </submittedName>
</protein>
<gene>
    <name evidence="1" type="ORF">QR680_016284</name>
</gene>
<accession>A0AA39LMD6</accession>